<dbReference type="EMBL" id="JATAAI010000025">
    <property type="protein sequence ID" value="KAK1737390.1"/>
    <property type="molecule type" value="Genomic_DNA"/>
</dbReference>
<evidence type="ECO:0000256" key="5">
    <source>
        <dbReference type="ARBA" id="ARBA00023002"/>
    </source>
</evidence>
<gene>
    <name evidence="8" type="ORF">QTG54_011676</name>
</gene>
<dbReference type="Proteomes" id="UP001224775">
    <property type="component" value="Unassembled WGS sequence"/>
</dbReference>
<evidence type="ECO:0000256" key="6">
    <source>
        <dbReference type="ARBA" id="ARBA00023004"/>
    </source>
</evidence>
<dbReference type="AlphaFoldDB" id="A0AAD8Y217"/>
<dbReference type="GO" id="GO:0031543">
    <property type="term" value="F:peptidyl-proline dioxygenase activity"/>
    <property type="evidence" value="ECO:0007669"/>
    <property type="project" value="TreeGrafter"/>
</dbReference>
<proteinExistence type="predicted"/>
<evidence type="ECO:0000313" key="8">
    <source>
        <dbReference type="EMBL" id="KAK1737390.1"/>
    </source>
</evidence>
<keyword evidence="9" id="KW-1185">Reference proteome</keyword>
<dbReference type="PANTHER" id="PTHR12907">
    <property type="entry name" value="EGL NINE HOMOLOG-RELATED"/>
    <property type="match status" value="1"/>
</dbReference>
<dbReference type="PROSITE" id="PS51471">
    <property type="entry name" value="FE2OG_OXY"/>
    <property type="match status" value="1"/>
</dbReference>
<dbReference type="SMART" id="SM00702">
    <property type="entry name" value="P4Hc"/>
    <property type="match status" value="1"/>
</dbReference>
<name>A0AAD8Y217_9STRA</name>
<keyword evidence="3" id="KW-0847">Vitamin C</keyword>
<comment type="caution">
    <text evidence="8">The sequence shown here is derived from an EMBL/GenBank/DDBJ whole genome shotgun (WGS) entry which is preliminary data.</text>
</comment>
<protein>
    <submittedName>
        <fullName evidence="8">2OG-Fe(II) oxygenase</fullName>
        <ecNumber evidence="8">1.14.11.-</ecNumber>
    </submittedName>
</protein>
<evidence type="ECO:0000256" key="4">
    <source>
        <dbReference type="ARBA" id="ARBA00022964"/>
    </source>
</evidence>
<dbReference type="InterPro" id="IPR051559">
    <property type="entry name" value="HIF_prolyl_hydroxylases"/>
</dbReference>
<dbReference type="EC" id="1.14.11.-" evidence="8"/>
<organism evidence="8 9">
    <name type="scientific">Skeletonema marinoi</name>
    <dbReference type="NCBI Taxonomy" id="267567"/>
    <lineage>
        <taxon>Eukaryota</taxon>
        <taxon>Sar</taxon>
        <taxon>Stramenopiles</taxon>
        <taxon>Ochrophyta</taxon>
        <taxon>Bacillariophyta</taxon>
        <taxon>Coscinodiscophyceae</taxon>
        <taxon>Thalassiosirophycidae</taxon>
        <taxon>Thalassiosirales</taxon>
        <taxon>Skeletonemataceae</taxon>
        <taxon>Skeletonema</taxon>
        <taxon>Skeletonema marinoi-dohrnii complex</taxon>
    </lineage>
</organism>
<dbReference type="SUPFAM" id="SSF51197">
    <property type="entry name" value="Clavaminate synthase-like"/>
    <property type="match status" value="1"/>
</dbReference>
<keyword evidence="4" id="KW-0223">Dioxygenase</keyword>
<reference evidence="8" key="1">
    <citation type="submission" date="2023-06" db="EMBL/GenBank/DDBJ databases">
        <title>Survivors Of The Sea: Transcriptome response of Skeletonema marinoi to long-term dormancy.</title>
        <authorList>
            <person name="Pinder M.I.M."/>
            <person name="Kourtchenko O."/>
            <person name="Robertson E.K."/>
            <person name="Larsson T."/>
            <person name="Maumus F."/>
            <person name="Osuna-Cruz C.M."/>
            <person name="Vancaester E."/>
            <person name="Stenow R."/>
            <person name="Vandepoele K."/>
            <person name="Ploug H."/>
            <person name="Bruchert V."/>
            <person name="Godhe A."/>
            <person name="Topel M."/>
        </authorList>
    </citation>
    <scope>NUCLEOTIDE SEQUENCE</scope>
    <source>
        <strain evidence="8">R05AC</strain>
    </source>
</reference>
<dbReference type="PANTHER" id="PTHR12907:SF26">
    <property type="entry name" value="HIF PROLYL HYDROXYLASE, ISOFORM C"/>
    <property type="match status" value="1"/>
</dbReference>
<dbReference type="Pfam" id="PF13640">
    <property type="entry name" value="2OG-FeII_Oxy_3"/>
    <property type="match status" value="1"/>
</dbReference>
<sequence length="317" mass="35526">MYRHRSDIQNVFNIDGLETNILDYMNSRPPDPGMAAGLTSSEAIGSNRFGSILDQLIDPCALLELQKHGYAVIDNVMKTSQSSNDQLGEWANKGKTGQDDCRSDTVAFLDRRDALECGLEDQFDFLLTLASHLNDNFDLYASPYKPVFPGTTTRPLTNPKGFNVQMAEYGFCDYYNPHSDNSIDREVDNDGAFGGTAVIHDYLGDDAILPKKRSNWRCITAILYLNEGWKTSDGGQLRMYLDSAHVESPSTARDTHEYIDVNPSNGKLLLFDSRMVHSVEEVLNENKIRRALTLWITRPEESGVSGEDYFMDISPSP</sequence>
<keyword evidence="5 8" id="KW-0560">Oxidoreductase</keyword>
<dbReference type="InterPro" id="IPR006620">
    <property type="entry name" value="Pro_4_hyd_alph"/>
</dbReference>
<dbReference type="GO" id="GO:0071456">
    <property type="term" value="P:cellular response to hypoxia"/>
    <property type="evidence" value="ECO:0007669"/>
    <property type="project" value="TreeGrafter"/>
</dbReference>
<keyword evidence="6" id="KW-0408">Iron</keyword>
<evidence type="ECO:0000256" key="3">
    <source>
        <dbReference type="ARBA" id="ARBA00022896"/>
    </source>
</evidence>
<evidence type="ECO:0000313" key="9">
    <source>
        <dbReference type="Proteomes" id="UP001224775"/>
    </source>
</evidence>
<keyword evidence="2" id="KW-0479">Metal-binding</keyword>
<dbReference type="InterPro" id="IPR005123">
    <property type="entry name" value="Oxoglu/Fe-dep_dioxygenase_dom"/>
</dbReference>
<feature type="domain" description="Fe2OG dioxygenase" evidence="7">
    <location>
        <begin position="160"/>
        <end position="298"/>
    </location>
</feature>
<evidence type="ECO:0000256" key="2">
    <source>
        <dbReference type="ARBA" id="ARBA00022723"/>
    </source>
</evidence>
<evidence type="ECO:0000259" key="7">
    <source>
        <dbReference type="PROSITE" id="PS51471"/>
    </source>
</evidence>
<dbReference type="Gene3D" id="2.60.120.620">
    <property type="entry name" value="q2cbj1_9rhob like domain"/>
    <property type="match status" value="1"/>
</dbReference>
<comment type="cofactor">
    <cofactor evidence="1">
        <name>L-ascorbate</name>
        <dbReference type="ChEBI" id="CHEBI:38290"/>
    </cofactor>
</comment>
<accession>A0AAD8Y217</accession>
<dbReference type="InterPro" id="IPR044862">
    <property type="entry name" value="Pro_4_hyd_alph_FE2OG_OXY"/>
</dbReference>
<dbReference type="GO" id="GO:0008198">
    <property type="term" value="F:ferrous iron binding"/>
    <property type="evidence" value="ECO:0007669"/>
    <property type="project" value="TreeGrafter"/>
</dbReference>
<evidence type="ECO:0000256" key="1">
    <source>
        <dbReference type="ARBA" id="ARBA00001961"/>
    </source>
</evidence>
<dbReference type="GO" id="GO:0031418">
    <property type="term" value="F:L-ascorbic acid binding"/>
    <property type="evidence" value="ECO:0007669"/>
    <property type="project" value="UniProtKB-KW"/>
</dbReference>